<accession>A0ABV2Y2T2</accession>
<dbReference type="InterPro" id="IPR031730">
    <property type="entry name" value="Carbam_trans_C"/>
</dbReference>
<evidence type="ECO:0000256" key="2">
    <source>
        <dbReference type="SAM" id="MobiDB-lite"/>
    </source>
</evidence>
<evidence type="ECO:0000313" key="6">
    <source>
        <dbReference type="Proteomes" id="UP001550603"/>
    </source>
</evidence>
<dbReference type="InterPro" id="IPR003696">
    <property type="entry name" value="Carbtransf_dom"/>
</dbReference>
<evidence type="ECO:0000256" key="1">
    <source>
        <dbReference type="ARBA" id="ARBA00006129"/>
    </source>
</evidence>
<dbReference type="Pfam" id="PF16861">
    <property type="entry name" value="Carbam_trans_C"/>
    <property type="match status" value="1"/>
</dbReference>
<dbReference type="Gene3D" id="3.30.420.40">
    <property type="match status" value="2"/>
</dbReference>
<name>A0ABV2Y2T2_9ACTN</name>
<dbReference type="Pfam" id="PF02543">
    <property type="entry name" value="Carbam_trans_N"/>
    <property type="match status" value="2"/>
</dbReference>
<evidence type="ECO:0000259" key="4">
    <source>
        <dbReference type="Pfam" id="PF16861"/>
    </source>
</evidence>
<evidence type="ECO:0000259" key="3">
    <source>
        <dbReference type="Pfam" id="PF02543"/>
    </source>
</evidence>
<feature type="region of interest" description="Disordered" evidence="2">
    <location>
        <begin position="549"/>
        <end position="570"/>
    </location>
</feature>
<dbReference type="SUPFAM" id="SSF53067">
    <property type="entry name" value="Actin-like ATPase domain"/>
    <property type="match status" value="1"/>
</dbReference>
<sequence length="570" mass="61650">MRILGINALFHDPAAALVIDGRTVAAAEEERFSRRKHGKRPLPFSAWELPEKAAAWCLKRAGLRPQDLDAVTYSFDPALARPAEDMGLDDPWDHLRLTYAREAPGFLRTALPGLDPGIVRFVPHHMAHAASSAFAAPDAGNSSVLVLDGRGERASHLAARRTGDRLEALHAQELPHSLGLVYEELTGHLGFLRSSDEFKVMALASHGRPRMLAELRRHVYPTGDGGFHATGVPWHELCAPRGPDEPWTQDHADVAASAQAVLEETLLDLVRWLHGRTHDRVLTLAGGVALNCVANSRIAREGPFARVWVQPAAGDAGTALGGALLLSAVEGDQPEPMTGADLGRDWSDAELGAWLKTAAVPFERPPDIAETVARALADNGIVAWFQGRSEYGPRALGHRSLLAHPGHAGNLERLNDVKGREQFRPVAPMVLADRAADIFDGPLPSPYMLFVHDVAPEWRERIPAVVHVDGTARIQTVDPAREPLVARMLGAFERLTGLPVVVNTSLNTAGRPMVDDPRDALECFGSSPVDLLAIGPYAIRRGDLFRTESGTDSRTALGTDFRPDAAGGPR</sequence>
<dbReference type="PANTHER" id="PTHR34847:SF1">
    <property type="entry name" value="NODULATION PROTEIN U"/>
    <property type="match status" value="1"/>
</dbReference>
<protein>
    <submittedName>
        <fullName evidence="5">Carbamoyltransferase C-terminal domain-containing protein</fullName>
    </submittedName>
</protein>
<comment type="caution">
    <text evidence="5">The sequence shown here is derived from an EMBL/GenBank/DDBJ whole genome shotgun (WGS) entry which is preliminary data.</text>
</comment>
<reference evidence="5 6" key="1">
    <citation type="submission" date="2024-06" db="EMBL/GenBank/DDBJ databases">
        <title>The Natural Products Discovery Center: Release of the First 8490 Sequenced Strains for Exploring Actinobacteria Biosynthetic Diversity.</title>
        <authorList>
            <person name="Kalkreuter E."/>
            <person name="Kautsar S.A."/>
            <person name="Yang D."/>
            <person name="Bader C.D."/>
            <person name="Teijaro C.N."/>
            <person name="Fluegel L."/>
            <person name="Davis C.M."/>
            <person name="Simpson J.R."/>
            <person name="Lauterbach L."/>
            <person name="Steele A.D."/>
            <person name="Gui C."/>
            <person name="Meng S."/>
            <person name="Li G."/>
            <person name="Viehrig K."/>
            <person name="Ye F."/>
            <person name="Su P."/>
            <person name="Kiefer A.F."/>
            <person name="Nichols A."/>
            <person name="Cepeda A.J."/>
            <person name="Yan W."/>
            <person name="Fan B."/>
            <person name="Jiang Y."/>
            <person name="Adhikari A."/>
            <person name="Zheng C.-J."/>
            <person name="Schuster L."/>
            <person name="Cowan T.M."/>
            <person name="Smanski M.J."/>
            <person name="Chevrette M.G."/>
            <person name="De Carvalho L.P.S."/>
            <person name="Shen B."/>
        </authorList>
    </citation>
    <scope>NUCLEOTIDE SEQUENCE [LARGE SCALE GENOMIC DNA]</scope>
    <source>
        <strain evidence="5 6">NPDC019583</strain>
    </source>
</reference>
<proteinExistence type="inferred from homology"/>
<evidence type="ECO:0000313" key="5">
    <source>
        <dbReference type="EMBL" id="MEU2270567.1"/>
    </source>
</evidence>
<feature type="domain" description="Carbamoyltransferase C-terminal" evidence="4">
    <location>
        <begin position="373"/>
        <end position="541"/>
    </location>
</feature>
<dbReference type="PANTHER" id="PTHR34847">
    <property type="entry name" value="NODULATION PROTEIN U"/>
    <property type="match status" value="1"/>
</dbReference>
<dbReference type="SUPFAM" id="SSF55821">
    <property type="entry name" value="YrdC/RibB"/>
    <property type="match status" value="1"/>
</dbReference>
<dbReference type="InterPro" id="IPR017945">
    <property type="entry name" value="DHBP_synth_RibB-like_a/b_dom"/>
</dbReference>
<gene>
    <name evidence="5" type="ORF">ABZ568_29995</name>
</gene>
<dbReference type="EMBL" id="JBEYBN010000054">
    <property type="protein sequence ID" value="MEU2270567.1"/>
    <property type="molecule type" value="Genomic_DNA"/>
</dbReference>
<dbReference type="CDD" id="cd24098">
    <property type="entry name" value="ASKHA_NBD_TobZ_N"/>
    <property type="match status" value="1"/>
</dbReference>
<dbReference type="InterPro" id="IPR043129">
    <property type="entry name" value="ATPase_NBD"/>
</dbReference>
<organism evidence="5 6">
    <name type="scientific">Streptomyces olindensis</name>
    <dbReference type="NCBI Taxonomy" id="358823"/>
    <lineage>
        <taxon>Bacteria</taxon>
        <taxon>Bacillati</taxon>
        <taxon>Actinomycetota</taxon>
        <taxon>Actinomycetes</taxon>
        <taxon>Kitasatosporales</taxon>
        <taxon>Streptomycetaceae</taxon>
        <taxon>Streptomyces</taxon>
    </lineage>
</organism>
<dbReference type="RefSeq" id="WP_051649226.1">
    <property type="nucleotide sequence ID" value="NZ_JBEYBN010000054.1"/>
</dbReference>
<dbReference type="InterPro" id="IPR051338">
    <property type="entry name" value="NodU/CmcH_Carbamoyltrnsfr"/>
</dbReference>
<keyword evidence="6" id="KW-1185">Reference proteome</keyword>
<feature type="domain" description="Carbamoyltransferase" evidence="3">
    <location>
        <begin position="119"/>
        <end position="324"/>
    </location>
</feature>
<feature type="domain" description="Carbamoyltransferase" evidence="3">
    <location>
        <begin position="2"/>
        <end position="71"/>
    </location>
</feature>
<dbReference type="Proteomes" id="UP001550603">
    <property type="component" value="Unassembled WGS sequence"/>
</dbReference>
<comment type="similarity">
    <text evidence="1">Belongs to the NodU/CmcH family.</text>
</comment>
<dbReference type="InterPro" id="IPR038152">
    <property type="entry name" value="Carbam_trans_C_sf"/>
</dbReference>
<dbReference type="Gene3D" id="3.90.870.20">
    <property type="entry name" value="Carbamoyltransferase, C-terminal domain"/>
    <property type="match status" value="1"/>
</dbReference>